<dbReference type="EMBL" id="JENJ01000055">
    <property type="protein sequence ID" value="KGM94849.1"/>
    <property type="molecule type" value="Genomic_DNA"/>
</dbReference>
<comment type="caution">
    <text evidence="3">The sequence shown here is derived from an EMBL/GenBank/DDBJ whole genome shotgun (WGS) entry which is preliminary data.</text>
</comment>
<dbReference type="OrthoDB" id="45555at2"/>
<reference evidence="3 4" key="1">
    <citation type="submission" date="2014-01" db="EMBL/GenBank/DDBJ databases">
        <title>Plasmidome dynamics in the species complex Clostridium novyi sensu lato converts strains of independent lineages into distinctly different pathogens.</title>
        <authorList>
            <person name="Skarin H."/>
            <person name="Segerman B."/>
        </authorList>
    </citation>
    <scope>NUCLEOTIDE SEQUENCE [LARGE SCALE GENOMIC DNA]</scope>
    <source>
        <strain evidence="3 4">4552</strain>
    </source>
</reference>
<evidence type="ECO:0000313" key="3">
    <source>
        <dbReference type="EMBL" id="KGM94849.1"/>
    </source>
</evidence>
<dbReference type="InterPro" id="IPR010156">
    <property type="entry name" value="CRISPR-assoc_prot_Cas6"/>
</dbReference>
<dbReference type="GO" id="GO:0051607">
    <property type="term" value="P:defense response to virus"/>
    <property type="evidence" value="ECO:0007669"/>
    <property type="project" value="UniProtKB-KW"/>
</dbReference>
<organism evidence="3 4">
    <name type="scientific">Clostridium novyi A str. 4552</name>
    <dbReference type="NCBI Taxonomy" id="1444289"/>
    <lineage>
        <taxon>Bacteria</taxon>
        <taxon>Bacillati</taxon>
        <taxon>Bacillota</taxon>
        <taxon>Clostridia</taxon>
        <taxon>Eubacteriales</taxon>
        <taxon>Clostridiaceae</taxon>
        <taxon>Clostridium</taxon>
    </lineage>
</organism>
<accession>A0A0A0I086</accession>
<dbReference type="Pfam" id="PF01881">
    <property type="entry name" value="Cas_Cas6_C"/>
    <property type="match status" value="1"/>
</dbReference>
<evidence type="ECO:0000256" key="1">
    <source>
        <dbReference type="ARBA" id="ARBA00023118"/>
    </source>
</evidence>
<dbReference type="InterPro" id="IPR049435">
    <property type="entry name" value="Cas_Cas6_C"/>
</dbReference>
<feature type="domain" description="CRISPR associated protein Cas6 C-terminal" evidence="2">
    <location>
        <begin position="117"/>
        <end position="242"/>
    </location>
</feature>
<gene>
    <name evidence="3" type="ORF">Z968_10685</name>
</gene>
<dbReference type="Gene3D" id="3.30.70.1890">
    <property type="match status" value="1"/>
</dbReference>
<evidence type="ECO:0000259" key="2">
    <source>
        <dbReference type="Pfam" id="PF01881"/>
    </source>
</evidence>
<dbReference type="PANTHER" id="PTHR36984:SF3">
    <property type="entry name" value="CRISPR-ASSOCIATED ENDORIBONUCLEASE CAS6"/>
    <property type="match status" value="1"/>
</dbReference>
<evidence type="ECO:0000313" key="4">
    <source>
        <dbReference type="Proteomes" id="UP000030012"/>
    </source>
</evidence>
<name>A0A0A0I086_CLONO</name>
<proteinExistence type="predicted"/>
<dbReference type="PANTHER" id="PTHR36984">
    <property type="entry name" value="CRISPR-ASSOCIATED ENDORIBONUCLEASE CAS6 1"/>
    <property type="match status" value="1"/>
</dbReference>
<dbReference type="InterPro" id="IPR045747">
    <property type="entry name" value="CRISPR-assoc_prot_Cas6_N_sf"/>
</dbReference>
<dbReference type="CDD" id="cd21140">
    <property type="entry name" value="Cas6_I-like"/>
    <property type="match status" value="1"/>
</dbReference>
<dbReference type="RefSeq" id="WP_039256001.1">
    <property type="nucleotide sequence ID" value="NZ_JENJ01000055.1"/>
</dbReference>
<dbReference type="NCBIfam" id="TIGR01877">
    <property type="entry name" value="cas_cas6"/>
    <property type="match status" value="1"/>
</dbReference>
<dbReference type="Proteomes" id="UP000030012">
    <property type="component" value="Unassembled WGS sequence"/>
</dbReference>
<dbReference type="AlphaFoldDB" id="A0A0A0I086"/>
<keyword evidence="1" id="KW-0051">Antiviral defense</keyword>
<sequence length="244" mass="28891">MRIRCEYKTEKLPVAYNMLFLSLIKESLKKSDEDYLRKLYFYKGDKVNKKPKNFCFSVYLKDFVKKEDIFQINDRIIFNISSPDYEFMLKVYNGLLDFSTFRYKDYNINKVRINLLKEKVINKSSAVFSTMSPICIKNKQGNMISIDDDQYEKELNYIVSKSLEGFRGYGLVEALKFSPIFMKKKIVKEDIRNFRENTNKPYYYVNSYAGTFKLQGNTKDLNDLYMLGIGFKRGQGFGMIEIIE</sequence>
<dbReference type="GO" id="GO:0016788">
    <property type="term" value="F:hydrolase activity, acting on ester bonds"/>
    <property type="evidence" value="ECO:0007669"/>
    <property type="project" value="InterPro"/>
</dbReference>
<dbReference type="Gene3D" id="3.30.70.1900">
    <property type="match status" value="1"/>
</dbReference>
<protein>
    <submittedName>
        <fullName evidence="3">CRISPR-associated protein Cas6</fullName>
    </submittedName>
</protein>